<keyword evidence="1" id="KW-0472">Membrane</keyword>
<feature type="domain" description="TIR" evidence="2">
    <location>
        <begin position="12"/>
        <end position="129"/>
    </location>
</feature>
<keyword evidence="1" id="KW-0812">Transmembrane</keyword>
<reference evidence="3 4" key="1">
    <citation type="submission" date="2019-12" db="EMBL/GenBank/DDBJ databases">
        <title>Genomic-based taxomic classification of the family Erythrobacteraceae.</title>
        <authorList>
            <person name="Xu L."/>
        </authorList>
    </citation>
    <scope>NUCLEOTIDE SEQUENCE [LARGE SCALE GENOMIC DNA]</scope>
    <source>
        <strain evidence="3 4">MCCC 1K01500</strain>
    </source>
</reference>
<dbReference type="Gene3D" id="3.40.50.10140">
    <property type="entry name" value="Toll/interleukin-1 receptor homology (TIR) domain"/>
    <property type="match status" value="1"/>
</dbReference>
<dbReference type="Gene3D" id="1.25.40.10">
    <property type="entry name" value="Tetratricopeptide repeat domain"/>
    <property type="match status" value="2"/>
</dbReference>
<sequence length="644" mass="68839">MRNQTDEAKRTVFVSYSRDDRERVLPVIHALEASGVGVWWDGLLVGGDRFAKTTETALETADAVVVVWSRRSVESHWVRDEATRGRDRGCMISLALDGVEPPLGFRQIQYIDMGKWHGKADSAPFRELLAAIENASCSPDSGLNYAGARTKAKGVSRRSALLLGGAGVVLAGGALVAWRSGMFGGGAASNSIAVLAFKNLSGDASQDYFSDGLSEELRATLSMNPALTVAAQASSALARADDASMEDIARRLDVAFILDGSVRRAGDQLRVIARLIDGKTGYERWSETFDRTMADVLAVQEDISTNVVDALLANFALQDGKGIHRLGGTSNDKALDAYLRGRSRYDHAANEESDRAALAAFNEAIRLDPGYAAAHAAASRAATAVGSSYASGGEVAAFYETAMAEARRAVELAPDLAEGHSALGFVLMNGKLDLAAAREPYERSFELGYGNAPILTMYAGYANNVKQADKAREAIARAIRLDPLNPLVFRMSAVIEFTAGDDDAAAKAARTALTLDPEASIVHRILGDIALKGGDLQAARAEYMEEPSEMSRLVSLAVVDSRLSGEAAGQAHFDELLSRFGNNGLYQQAEVLAQWGRKDAALDALEQGLAAGDSGLVLAPTDPLLDPIRHEPRFAAILERLDYE</sequence>
<dbReference type="EMBL" id="WTYM01000058">
    <property type="protein sequence ID" value="MXO60890.1"/>
    <property type="molecule type" value="Genomic_DNA"/>
</dbReference>
<protein>
    <submittedName>
        <fullName evidence="3">TIR domain-containing protein</fullName>
    </submittedName>
</protein>
<dbReference type="InterPro" id="IPR000157">
    <property type="entry name" value="TIR_dom"/>
</dbReference>
<feature type="transmembrane region" description="Helical" evidence="1">
    <location>
        <begin position="159"/>
        <end position="178"/>
    </location>
</feature>
<dbReference type="OrthoDB" id="105971at2"/>
<dbReference type="Proteomes" id="UP000433652">
    <property type="component" value="Unassembled WGS sequence"/>
</dbReference>
<evidence type="ECO:0000313" key="3">
    <source>
        <dbReference type="EMBL" id="MXO60890.1"/>
    </source>
</evidence>
<evidence type="ECO:0000256" key="1">
    <source>
        <dbReference type="SAM" id="Phobius"/>
    </source>
</evidence>
<dbReference type="InterPro" id="IPR035897">
    <property type="entry name" value="Toll_tir_struct_dom_sf"/>
</dbReference>
<keyword evidence="1" id="KW-1133">Transmembrane helix</keyword>
<dbReference type="AlphaFoldDB" id="A0A6I4T0E4"/>
<dbReference type="NCBIfam" id="NF047558">
    <property type="entry name" value="TPR_END_plus"/>
    <property type="match status" value="1"/>
</dbReference>
<comment type="caution">
    <text evidence="3">The sequence shown here is derived from an EMBL/GenBank/DDBJ whole genome shotgun (WGS) entry which is preliminary data.</text>
</comment>
<dbReference type="GO" id="GO:0007165">
    <property type="term" value="P:signal transduction"/>
    <property type="evidence" value="ECO:0007669"/>
    <property type="project" value="InterPro"/>
</dbReference>
<dbReference type="Pfam" id="PF13432">
    <property type="entry name" value="TPR_16"/>
    <property type="match status" value="1"/>
</dbReference>
<dbReference type="SUPFAM" id="SSF52200">
    <property type="entry name" value="Toll/Interleukin receptor TIR domain"/>
    <property type="match status" value="1"/>
</dbReference>
<dbReference type="Gene3D" id="3.40.50.10070">
    <property type="entry name" value="TolB, N-terminal domain"/>
    <property type="match status" value="1"/>
</dbReference>
<evidence type="ECO:0000259" key="2">
    <source>
        <dbReference type="Pfam" id="PF13676"/>
    </source>
</evidence>
<accession>A0A6I4T0E4</accession>
<dbReference type="Pfam" id="PF13676">
    <property type="entry name" value="TIR_2"/>
    <property type="match status" value="1"/>
</dbReference>
<dbReference type="SUPFAM" id="SSF48452">
    <property type="entry name" value="TPR-like"/>
    <property type="match status" value="1"/>
</dbReference>
<organism evidence="3 4">
    <name type="scientific">Croceibacterium salegens</name>
    <dbReference type="NCBI Taxonomy" id="1737568"/>
    <lineage>
        <taxon>Bacteria</taxon>
        <taxon>Pseudomonadati</taxon>
        <taxon>Pseudomonadota</taxon>
        <taxon>Alphaproteobacteria</taxon>
        <taxon>Sphingomonadales</taxon>
        <taxon>Erythrobacteraceae</taxon>
        <taxon>Croceibacterium</taxon>
    </lineage>
</organism>
<proteinExistence type="predicted"/>
<dbReference type="InterPro" id="IPR011990">
    <property type="entry name" value="TPR-like_helical_dom_sf"/>
</dbReference>
<dbReference type="RefSeq" id="WP_159797463.1">
    <property type="nucleotide sequence ID" value="NZ_WTYM01000058.1"/>
</dbReference>
<evidence type="ECO:0000313" key="4">
    <source>
        <dbReference type="Proteomes" id="UP000433652"/>
    </source>
</evidence>
<gene>
    <name evidence="3" type="ORF">GRI89_15210</name>
</gene>
<name>A0A6I4T0E4_9SPHN</name>
<keyword evidence="4" id="KW-1185">Reference proteome</keyword>